<protein>
    <submittedName>
        <fullName evidence="1">Uncharacterized protein</fullName>
    </submittedName>
</protein>
<sequence length="419" mass="48689">MLIKNKILFKFIFILFCLLIFPWPFSKLPGLSLLTEHHSNIFEHLISWFGYDLLGIESKISSAATGSGDKIYDYLLLLLFAIISLIGTLLWHFVGNGPRTYDRLNYILEIILRYFLAYQMIHYGLFKIIPVQFFEPYYYKLLQPYGQGSLMGIYWTMMGVSKGYALFAGLLEFFSGILLIHRKTKLLGCLIAIGVLINVVAINFFYDIPVKLFSLQLLIIAVLLTTPYIGRLTKAILADQGLEKRKTEPLFFNTGKWVAFSRILKWGFIILLFFTSLSAAVKSYTARTENKVKIPLYGLYEIKNSVINKDTLTPRNKFAGSWRYLIVESDKYAQVVQTDMKRNGYEFEVDSINGKFMMKSFRDSTDVFTFNYIKTDSTLTFFGVVENDTLHYESRILTKKNFLLMNRGFHWINEYPYNR</sequence>
<dbReference type="Proteomes" id="UP001595191">
    <property type="component" value="Unassembled WGS sequence"/>
</dbReference>
<name>A0ACC7LL29_9FLAO</name>
<evidence type="ECO:0000313" key="2">
    <source>
        <dbReference type="Proteomes" id="UP001595191"/>
    </source>
</evidence>
<comment type="caution">
    <text evidence="1">The sequence shown here is derived from an EMBL/GenBank/DDBJ whole genome shotgun (WGS) entry which is preliminary data.</text>
</comment>
<gene>
    <name evidence="1" type="ORF">ACEZ3G_12450</name>
</gene>
<reference evidence="1" key="1">
    <citation type="submission" date="2024-09" db="EMBL/GenBank/DDBJ databases">
        <authorList>
            <person name="Liu J."/>
        </authorList>
    </citation>
    <scope>NUCLEOTIDE SEQUENCE</scope>
    <source>
        <strain evidence="1">NBU2967</strain>
    </source>
</reference>
<proteinExistence type="predicted"/>
<keyword evidence="2" id="KW-1185">Reference proteome</keyword>
<organism evidence="1 2">
    <name type="scientific">Meishania litoralis</name>
    <dbReference type="NCBI Taxonomy" id="3434685"/>
    <lineage>
        <taxon>Bacteria</taxon>
        <taxon>Pseudomonadati</taxon>
        <taxon>Bacteroidota</taxon>
        <taxon>Flavobacteriia</taxon>
        <taxon>Flavobacteriales</taxon>
        <taxon>Flavobacteriaceae</taxon>
        <taxon>Meishania</taxon>
    </lineage>
</organism>
<accession>A0ACC7LL29</accession>
<evidence type="ECO:0000313" key="1">
    <source>
        <dbReference type="EMBL" id="MFH6604294.1"/>
    </source>
</evidence>
<dbReference type="EMBL" id="JBHFPV010000002">
    <property type="protein sequence ID" value="MFH6604294.1"/>
    <property type="molecule type" value="Genomic_DNA"/>
</dbReference>